<keyword evidence="2" id="KW-0418">Kinase</keyword>
<keyword evidence="2" id="KW-0808">Transferase</keyword>
<feature type="compositionally biased region" description="Polar residues" evidence="1">
    <location>
        <begin position="1"/>
        <end position="11"/>
    </location>
</feature>
<name>A0A0V0G3Q3_TRIDM</name>
<feature type="non-terminal residue" evidence="2">
    <location>
        <position position="1"/>
    </location>
</feature>
<proteinExistence type="predicted"/>
<feature type="region of interest" description="Disordered" evidence="1">
    <location>
        <begin position="1"/>
        <end position="33"/>
    </location>
</feature>
<organism evidence="2">
    <name type="scientific">Triatoma dimidiata</name>
    <name type="common">Kissing bug</name>
    <name type="synonym">Meccus dimidiatus</name>
    <dbReference type="NCBI Taxonomy" id="72491"/>
    <lineage>
        <taxon>Eukaryota</taxon>
        <taxon>Metazoa</taxon>
        <taxon>Ecdysozoa</taxon>
        <taxon>Arthropoda</taxon>
        <taxon>Hexapoda</taxon>
        <taxon>Insecta</taxon>
        <taxon>Pterygota</taxon>
        <taxon>Neoptera</taxon>
        <taxon>Paraneoptera</taxon>
        <taxon>Hemiptera</taxon>
        <taxon>Heteroptera</taxon>
        <taxon>Panheteroptera</taxon>
        <taxon>Cimicomorpha</taxon>
        <taxon>Reduviidae</taxon>
        <taxon>Triatominae</taxon>
        <taxon>Triatoma</taxon>
    </lineage>
</organism>
<sequence>NLESNHITLGDTNKDSGTKLQPQLKSENMKQETDISKNGLTDKIEYITGQLGTLMKNESQIIVVNLGDIAENLELLANSFVMELISEKIEKTKDKLTKTISNGIKSAVGSQTGKQIGEQIKAMSDKVNTMFGKLSSAVQQQLMNTIGPESMLQILTKIGEIETTVGRMENDVEKIVEKTHIIENIEHLVSNVTKQVEAFVGEDAVHKIETIAHAVENGVSGAVGEIKEIINDVNEVEN</sequence>
<accession>A0A0V0G3Q3</accession>
<protein>
    <submittedName>
        <fullName evidence="2">Putative inactive protein kinase</fullName>
    </submittedName>
</protein>
<dbReference type="EMBL" id="GECL01003792">
    <property type="protein sequence ID" value="JAP02332.1"/>
    <property type="molecule type" value="Transcribed_RNA"/>
</dbReference>
<evidence type="ECO:0000313" key="2">
    <source>
        <dbReference type="EMBL" id="JAP02332.1"/>
    </source>
</evidence>
<evidence type="ECO:0000256" key="1">
    <source>
        <dbReference type="SAM" id="MobiDB-lite"/>
    </source>
</evidence>
<dbReference type="GO" id="GO:0016301">
    <property type="term" value="F:kinase activity"/>
    <property type="evidence" value="ECO:0007669"/>
    <property type="project" value="UniProtKB-KW"/>
</dbReference>
<reference evidence="2" key="1">
    <citation type="journal article" date="2018" name="J. Proteomics">
        <title>Exploring the molecular complexity of Triatoma dimidiata sialome.</title>
        <authorList>
            <person name="Santiago P.B."/>
            <person name="de Araujo C.N."/>
            <person name="Charneau S."/>
            <person name="Bastos I.M.D."/>
            <person name="Assumpcao T.C.F."/>
            <person name="Queiroz R.M.L."/>
            <person name="Praca Y.R."/>
            <person name="Cordeiro T.M."/>
            <person name="Garcia C.H.S."/>
            <person name="da Silva I.G."/>
            <person name="Raiol T."/>
            <person name="Motta F.N."/>
            <person name="de Araujo Oliveira J.V."/>
            <person name="de Sousa M.V."/>
            <person name="Ribeiro J.M.C."/>
            <person name="de Santana J.M."/>
        </authorList>
    </citation>
    <scope>NUCLEOTIDE SEQUENCE</scope>
    <source>
        <strain evidence="2">Santander</strain>
        <tissue evidence="2">Salivary glands</tissue>
    </source>
</reference>
<dbReference type="AlphaFoldDB" id="A0A0V0G3Q3"/>